<evidence type="ECO:0000313" key="4">
    <source>
        <dbReference type="Proteomes" id="UP001445076"/>
    </source>
</evidence>
<feature type="region of interest" description="Disordered" evidence="1">
    <location>
        <begin position="444"/>
        <end position="504"/>
    </location>
</feature>
<dbReference type="Pfam" id="PF22562">
    <property type="entry name" value="UBA_7"/>
    <property type="match status" value="1"/>
</dbReference>
<evidence type="ECO:0000259" key="2">
    <source>
        <dbReference type="PROSITE" id="PS50030"/>
    </source>
</evidence>
<dbReference type="InterPro" id="IPR052476">
    <property type="entry name" value="UBAC1"/>
</dbReference>
<organism evidence="3 4">
    <name type="scientific">Cherax quadricarinatus</name>
    <name type="common">Australian red claw crayfish</name>
    <dbReference type="NCBI Taxonomy" id="27406"/>
    <lineage>
        <taxon>Eukaryota</taxon>
        <taxon>Metazoa</taxon>
        <taxon>Ecdysozoa</taxon>
        <taxon>Arthropoda</taxon>
        <taxon>Crustacea</taxon>
        <taxon>Multicrustacea</taxon>
        <taxon>Malacostraca</taxon>
        <taxon>Eumalacostraca</taxon>
        <taxon>Eucarida</taxon>
        <taxon>Decapoda</taxon>
        <taxon>Pleocyemata</taxon>
        <taxon>Astacidea</taxon>
        <taxon>Parastacoidea</taxon>
        <taxon>Parastacidae</taxon>
        <taxon>Cherax</taxon>
    </lineage>
</organism>
<comment type="caution">
    <text evidence="3">The sequence shown here is derived from an EMBL/GenBank/DDBJ whole genome shotgun (WGS) entry which is preliminary data.</text>
</comment>
<sequence length="656" mass="72332">MLSWLKRRARVSFNSRYIGVLRRNITPDMFVAEPVPCLNPSLKLVVLNSEGREYSLDIPTNMTVERVKKLAVCHFFSPQEAVGGSLGEDRSTIDGSKTSVGNRTYRLVLVREARPLAETNSIHLEQLIDSDELLLVEKRDPPPQQELTAEEMAAPTKEEIATATMHISKRNDNRDPDAAHHTVDFQTEFRRILVTMIEASVRLISADPESDEVFNQILDKLERRHRPRVDRTALRQLTEMGFPEAKATKALQVKRNVMEAMEWLLDQGNMEDGGTDSIIGVNSGSSTESRENMASDLMASNNVVNDHPQDPAEKVLNTFLQYRKKWFQPNPEALEKIMQMGFKKDDVINALRVSGNKQSVACELLLRDEPVVTDDQGLKRDSPIISAILASPVIQLALPKPKTLLALMMLYESPNNANMWLSDPDTHPVVSQVLRIYHAEKHSLSQNRSASSGSTESATSTSSWSSSSSENSICRTPGRPSLPGRTNSYSPVNSPLLSVRTDGQSNRQLSVAASIYSQISMRNLGSVGLPSDQPSSYTSWLSNSSSPHSLPRSSPSSSPIPTPRVNASPNSSPIPSHHIRLNTEEPMSHSGSPVRGPLGIRGATDIPNGVAQGLTEGQSPVYNMSLDQYSHTTLPSTVSIDVEMDEPGIESQEMET</sequence>
<name>A0AAW0YAE5_CHEQU</name>
<dbReference type="Pfam" id="PF23326">
    <property type="entry name" value="UBL_UBAC1"/>
    <property type="match status" value="1"/>
</dbReference>
<dbReference type="PANTHER" id="PTHR46738">
    <property type="entry name" value="UBIQUITIN-ASSOCIATED DOMAIN-CONTAINING PROTEIN 1"/>
    <property type="match status" value="1"/>
</dbReference>
<dbReference type="SUPFAM" id="SSF46934">
    <property type="entry name" value="UBA-like"/>
    <property type="match status" value="2"/>
</dbReference>
<dbReference type="Proteomes" id="UP001445076">
    <property type="component" value="Unassembled WGS sequence"/>
</dbReference>
<feature type="domain" description="UBA" evidence="2">
    <location>
        <begin position="228"/>
        <end position="267"/>
    </location>
</feature>
<feature type="compositionally biased region" description="Low complexity" evidence="1">
    <location>
        <begin position="449"/>
        <end position="472"/>
    </location>
</feature>
<dbReference type="InterPro" id="IPR015940">
    <property type="entry name" value="UBA"/>
</dbReference>
<dbReference type="SMART" id="SM00165">
    <property type="entry name" value="UBA"/>
    <property type="match status" value="2"/>
</dbReference>
<evidence type="ECO:0000256" key="1">
    <source>
        <dbReference type="SAM" id="MobiDB-lite"/>
    </source>
</evidence>
<dbReference type="GO" id="GO:0000151">
    <property type="term" value="C:ubiquitin ligase complex"/>
    <property type="evidence" value="ECO:0007669"/>
    <property type="project" value="TreeGrafter"/>
</dbReference>
<dbReference type="EMBL" id="JARKIK010000010">
    <property type="protein sequence ID" value="KAK8748969.1"/>
    <property type="molecule type" value="Genomic_DNA"/>
</dbReference>
<dbReference type="Gene3D" id="1.10.8.10">
    <property type="entry name" value="DNA helicase RuvA subunit, C-terminal domain"/>
    <property type="match status" value="2"/>
</dbReference>
<feature type="region of interest" description="Disordered" evidence="1">
    <location>
        <begin position="527"/>
        <end position="615"/>
    </location>
</feature>
<feature type="domain" description="UBA" evidence="2">
    <location>
        <begin position="328"/>
        <end position="368"/>
    </location>
</feature>
<protein>
    <recommendedName>
        <fullName evidence="2">UBA domain-containing protein</fullName>
    </recommendedName>
</protein>
<dbReference type="PROSITE" id="PS50030">
    <property type="entry name" value="UBA"/>
    <property type="match status" value="2"/>
</dbReference>
<accession>A0AAW0YAE5</accession>
<dbReference type="PANTHER" id="PTHR46738:SF1">
    <property type="entry name" value="UBIQUITIN-ASSOCIATED DOMAIN-CONTAINING PROTEIN 1"/>
    <property type="match status" value="1"/>
</dbReference>
<reference evidence="3 4" key="1">
    <citation type="journal article" date="2024" name="BMC Genomics">
        <title>Genome assembly of redclaw crayfish (Cherax quadricarinatus) provides insights into its immune adaptation and hypoxia tolerance.</title>
        <authorList>
            <person name="Liu Z."/>
            <person name="Zheng J."/>
            <person name="Li H."/>
            <person name="Fang K."/>
            <person name="Wang S."/>
            <person name="He J."/>
            <person name="Zhou D."/>
            <person name="Weng S."/>
            <person name="Chi M."/>
            <person name="Gu Z."/>
            <person name="He J."/>
            <person name="Li F."/>
            <person name="Wang M."/>
        </authorList>
    </citation>
    <scope>NUCLEOTIDE SEQUENCE [LARGE SCALE GENOMIC DNA]</scope>
    <source>
        <strain evidence="3">ZL_2023a</strain>
    </source>
</reference>
<keyword evidence="4" id="KW-1185">Reference proteome</keyword>
<dbReference type="Pfam" id="PF00627">
    <property type="entry name" value="UBA"/>
    <property type="match status" value="1"/>
</dbReference>
<dbReference type="InterPro" id="IPR009060">
    <property type="entry name" value="UBA-like_sf"/>
</dbReference>
<feature type="compositionally biased region" description="Polar residues" evidence="1">
    <location>
        <begin position="484"/>
        <end position="504"/>
    </location>
</feature>
<feature type="compositionally biased region" description="Low complexity" evidence="1">
    <location>
        <begin position="535"/>
        <end position="559"/>
    </location>
</feature>
<dbReference type="InterPro" id="IPR057650">
    <property type="entry name" value="UBL_UBAC1"/>
</dbReference>
<proteinExistence type="predicted"/>
<evidence type="ECO:0000313" key="3">
    <source>
        <dbReference type="EMBL" id="KAK8748969.1"/>
    </source>
</evidence>
<gene>
    <name evidence="3" type="ORF">OTU49_015619</name>
</gene>
<dbReference type="AlphaFoldDB" id="A0AAW0YAE5"/>